<evidence type="ECO:0000313" key="4">
    <source>
        <dbReference type="Proteomes" id="UP001158067"/>
    </source>
</evidence>
<accession>A0ABY1Q1T4</accession>
<keyword evidence="2" id="KW-1133">Transmembrane helix</keyword>
<dbReference type="EMBL" id="FXUG01000005">
    <property type="protein sequence ID" value="SMP56490.1"/>
    <property type="molecule type" value="Genomic_DNA"/>
</dbReference>
<comment type="caution">
    <text evidence="3">The sequence shown here is derived from an EMBL/GenBank/DDBJ whole genome shotgun (WGS) entry which is preliminary data.</text>
</comment>
<feature type="compositionally biased region" description="Low complexity" evidence="1">
    <location>
        <begin position="1"/>
        <end position="16"/>
    </location>
</feature>
<dbReference type="Proteomes" id="UP001158067">
    <property type="component" value="Unassembled WGS sequence"/>
</dbReference>
<evidence type="ECO:0000313" key="3">
    <source>
        <dbReference type="EMBL" id="SMP56490.1"/>
    </source>
</evidence>
<feature type="region of interest" description="Disordered" evidence="1">
    <location>
        <begin position="1"/>
        <end position="33"/>
    </location>
</feature>
<feature type="region of interest" description="Disordered" evidence="1">
    <location>
        <begin position="153"/>
        <end position="180"/>
    </location>
</feature>
<gene>
    <name evidence="3" type="ORF">SAMN06265222_105166</name>
</gene>
<feature type="transmembrane region" description="Helical" evidence="2">
    <location>
        <begin position="63"/>
        <end position="83"/>
    </location>
</feature>
<reference evidence="3 4" key="1">
    <citation type="submission" date="2017-05" db="EMBL/GenBank/DDBJ databases">
        <authorList>
            <person name="Varghese N."/>
            <person name="Submissions S."/>
        </authorList>
    </citation>
    <scope>NUCLEOTIDE SEQUENCE [LARGE SCALE GENOMIC DNA]</scope>
    <source>
        <strain evidence="3 4">DSM 25457</strain>
    </source>
</reference>
<sequence>MGTAAPPDNDSSPNSSTALVEPGAEDGVAVDAGAHSELTPIQRKRLEEREKLRTSPFDAVTSFFMAVILFLGVFVFMLFVIWLTMRMPERVKPIEPIIENAAGRADNAEGFERDFEPPGAEEVEELMEPTLQDTIEAVTEAVSSVAASLDTMNTNATASTSGTGKGDSRPPGPEGEGEDIVPRFERWQLNFTSKGLKPYAQQLDFYKIELGSLGGGVQGVDYATNLATRPKSRHNNDSKGEKRLYFMWATASPLKQFDIQLLTQAGINTGGRQILKFIPKDLENRLARTELDYAISKGHKSVTEIAKTVFMSKPAGSGYAFEVTEQRYRKGK</sequence>
<dbReference type="RefSeq" id="WP_283432631.1">
    <property type="nucleotide sequence ID" value="NZ_FXUG01000005.1"/>
</dbReference>
<feature type="compositionally biased region" description="Polar residues" evidence="1">
    <location>
        <begin position="153"/>
        <end position="162"/>
    </location>
</feature>
<keyword evidence="2" id="KW-0472">Membrane</keyword>
<name>A0ABY1Q1T4_9BACT</name>
<evidence type="ECO:0008006" key="5">
    <source>
        <dbReference type="Google" id="ProtNLM"/>
    </source>
</evidence>
<evidence type="ECO:0000256" key="1">
    <source>
        <dbReference type="SAM" id="MobiDB-lite"/>
    </source>
</evidence>
<protein>
    <recommendedName>
        <fullName evidence="5">Transmembrane protein</fullName>
    </recommendedName>
</protein>
<keyword evidence="4" id="KW-1185">Reference proteome</keyword>
<proteinExistence type="predicted"/>
<evidence type="ECO:0000256" key="2">
    <source>
        <dbReference type="SAM" id="Phobius"/>
    </source>
</evidence>
<organism evidence="3 4">
    <name type="scientific">Neorhodopirellula lusitana</name>
    <dbReference type="NCBI Taxonomy" id="445327"/>
    <lineage>
        <taxon>Bacteria</taxon>
        <taxon>Pseudomonadati</taxon>
        <taxon>Planctomycetota</taxon>
        <taxon>Planctomycetia</taxon>
        <taxon>Pirellulales</taxon>
        <taxon>Pirellulaceae</taxon>
        <taxon>Neorhodopirellula</taxon>
    </lineage>
</organism>
<keyword evidence="2" id="KW-0812">Transmembrane</keyword>